<dbReference type="GeneID" id="110785711"/>
<sequence length="217" mass="24809">MPPIHPLSPQPQQVQFLELQFSANLRAPCFFTFPGSVRSDTKCNTPATLLPQFRQTHTRDTRKWKLGLIVVRVIQQLEAANLNSNFRLQVSQVYSIQFSMPSSLSSPYIYTQGIMTDKLRSFLEGRFQNSKTKEFVIGVADSKLGASISEGTKFSCRSNEFMLELLRGVRLHFEQFIKNLKVFLDLAEKDLRQIKALFLEGCYLCSCSDECSYSLQE</sequence>
<dbReference type="RefSeq" id="XP_056686700.1">
    <property type="nucleotide sequence ID" value="XM_056830722.1"/>
</dbReference>
<dbReference type="RefSeq" id="XP_056686705.1">
    <property type="nucleotide sequence ID" value="XM_056830727.1"/>
</dbReference>
<gene>
    <name evidence="2 3 4 5" type="primary">LOC110785711</name>
</gene>
<proteinExistence type="predicted"/>
<protein>
    <submittedName>
        <fullName evidence="2 3">Uncharacterized protein isoform X4</fullName>
    </submittedName>
</protein>
<evidence type="ECO:0000313" key="1">
    <source>
        <dbReference type="Proteomes" id="UP000813463"/>
    </source>
</evidence>
<dbReference type="RefSeq" id="XP_056686702.1">
    <property type="nucleotide sequence ID" value="XM_056830724.1"/>
</dbReference>
<dbReference type="PANTHER" id="PTHR10894">
    <property type="entry name" value="NUCLEOLAR PROTEIN 5 NUCLEOLAR PROTEIN NOP5 NOP58"/>
    <property type="match status" value="1"/>
</dbReference>
<reference evidence="1" key="1">
    <citation type="journal article" date="2021" name="Nat. Commun.">
        <title>Genomic analyses provide insights into spinach domestication and the genetic basis of agronomic traits.</title>
        <authorList>
            <person name="Cai X."/>
            <person name="Sun X."/>
            <person name="Xu C."/>
            <person name="Sun H."/>
            <person name="Wang X."/>
            <person name="Ge C."/>
            <person name="Zhang Z."/>
            <person name="Wang Q."/>
            <person name="Fei Z."/>
            <person name="Jiao C."/>
            <person name="Wang Q."/>
        </authorList>
    </citation>
    <scope>NUCLEOTIDE SEQUENCE [LARGE SCALE GENOMIC DNA]</scope>
    <source>
        <strain evidence="1">cv. Varoflay</strain>
    </source>
</reference>
<evidence type="ECO:0000313" key="5">
    <source>
        <dbReference type="RefSeq" id="XP_056686705.1"/>
    </source>
</evidence>
<keyword evidence="1" id="KW-1185">Reference proteome</keyword>
<dbReference type="RefSeq" id="XP_056686699.1">
    <property type="nucleotide sequence ID" value="XM_056830721.1"/>
</dbReference>
<accession>A0ABM3QTN4</accession>
<reference evidence="2 3" key="2">
    <citation type="submission" date="2025-05" db="UniProtKB">
        <authorList>
            <consortium name="RefSeq"/>
        </authorList>
    </citation>
    <scope>IDENTIFICATION</scope>
    <source>
        <tissue evidence="2 3">Leaf</tissue>
    </source>
</reference>
<dbReference type="Proteomes" id="UP000813463">
    <property type="component" value="Chromosome 1"/>
</dbReference>
<organism evidence="1 2">
    <name type="scientific">Spinacia oleracea</name>
    <name type="common">Spinach</name>
    <dbReference type="NCBI Taxonomy" id="3562"/>
    <lineage>
        <taxon>Eukaryota</taxon>
        <taxon>Viridiplantae</taxon>
        <taxon>Streptophyta</taxon>
        <taxon>Embryophyta</taxon>
        <taxon>Tracheophyta</taxon>
        <taxon>Spermatophyta</taxon>
        <taxon>Magnoliopsida</taxon>
        <taxon>eudicotyledons</taxon>
        <taxon>Gunneridae</taxon>
        <taxon>Pentapetalae</taxon>
        <taxon>Caryophyllales</taxon>
        <taxon>Chenopodiaceae</taxon>
        <taxon>Chenopodioideae</taxon>
        <taxon>Anserineae</taxon>
        <taxon>Spinacia</taxon>
    </lineage>
</organism>
<evidence type="ECO:0000313" key="3">
    <source>
        <dbReference type="RefSeq" id="XP_056686700.1"/>
    </source>
</evidence>
<name>A0ABM3QTN4_SPIOL</name>
<evidence type="ECO:0000313" key="4">
    <source>
        <dbReference type="RefSeq" id="XP_056686702.1"/>
    </source>
</evidence>
<dbReference type="InterPro" id="IPR045056">
    <property type="entry name" value="Nop56/Nop58"/>
</dbReference>
<evidence type="ECO:0000313" key="2">
    <source>
        <dbReference type="RefSeq" id="XP_056686699.1"/>
    </source>
</evidence>
<dbReference type="PANTHER" id="PTHR10894:SF0">
    <property type="entry name" value="NUCLEOLAR PROTEIN 56"/>
    <property type="match status" value="1"/>
</dbReference>